<dbReference type="Proteomes" id="UP000053660">
    <property type="component" value="Unassembled WGS sequence"/>
</dbReference>
<reference evidence="3 4" key="1">
    <citation type="submission" date="2014-03" db="EMBL/GenBank/DDBJ databases">
        <title>Draft genome of the hookworm Oesophagostomum dentatum.</title>
        <authorList>
            <person name="Mitreva M."/>
        </authorList>
    </citation>
    <scope>NUCLEOTIDE SEQUENCE [LARGE SCALE GENOMIC DNA]</scope>
    <source>
        <strain evidence="3 4">OD-Hann</strain>
    </source>
</reference>
<evidence type="ECO:0000256" key="1">
    <source>
        <dbReference type="SAM" id="MobiDB-lite"/>
    </source>
</evidence>
<evidence type="ECO:0000313" key="4">
    <source>
        <dbReference type="Proteomes" id="UP000053660"/>
    </source>
</evidence>
<sequence length="178" mass="20950">MIIAVILCVLYECQAALSQEIEDWRDDYLEWCKVPHGDSDQADLFCVRSMWNYLPLNVEVLAFEPAALVYRELAPRHYVEEFLKDATKKRKEEGYQDVSHDGSIVTKYHSETRIERRKSEGAEKIVFHNRGGQKPPRFDFIDNEDDERTQNHGNRFASLMLMMKKPEEEGRKFCIYPV</sequence>
<dbReference type="AlphaFoldDB" id="A0A0B1T211"/>
<proteinExistence type="predicted"/>
<feature type="signal peptide" evidence="2">
    <location>
        <begin position="1"/>
        <end position="18"/>
    </location>
</feature>
<evidence type="ECO:0000256" key="2">
    <source>
        <dbReference type="SAM" id="SignalP"/>
    </source>
</evidence>
<dbReference type="OrthoDB" id="420380at2759"/>
<evidence type="ECO:0000313" key="3">
    <source>
        <dbReference type="EMBL" id="KHJ89450.1"/>
    </source>
</evidence>
<accession>A0A0B1T211</accession>
<dbReference type="EMBL" id="KN554209">
    <property type="protein sequence ID" value="KHJ89450.1"/>
    <property type="molecule type" value="Genomic_DNA"/>
</dbReference>
<protein>
    <submittedName>
        <fullName evidence="3">Uncharacterized protein</fullName>
    </submittedName>
</protein>
<keyword evidence="4" id="KW-1185">Reference proteome</keyword>
<gene>
    <name evidence="3" type="ORF">OESDEN_10723</name>
</gene>
<organism evidence="3 4">
    <name type="scientific">Oesophagostomum dentatum</name>
    <name type="common">Nodular worm</name>
    <dbReference type="NCBI Taxonomy" id="61180"/>
    <lineage>
        <taxon>Eukaryota</taxon>
        <taxon>Metazoa</taxon>
        <taxon>Ecdysozoa</taxon>
        <taxon>Nematoda</taxon>
        <taxon>Chromadorea</taxon>
        <taxon>Rhabditida</taxon>
        <taxon>Rhabditina</taxon>
        <taxon>Rhabditomorpha</taxon>
        <taxon>Strongyloidea</taxon>
        <taxon>Strongylidae</taxon>
        <taxon>Oesophagostomum</taxon>
    </lineage>
</organism>
<feature type="region of interest" description="Disordered" evidence="1">
    <location>
        <begin position="128"/>
        <end position="149"/>
    </location>
</feature>
<keyword evidence="2" id="KW-0732">Signal</keyword>
<name>A0A0B1T211_OESDE</name>
<feature type="chain" id="PRO_5002082882" evidence="2">
    <location>
        <begin position="19"/>
        <end position="178"/>
    </location>
</feature>